<feature type="region of interest" description="Disordered" evidence="1">
    <location>
        <begin position="48"/>
        <end position="82"/>
    </location>
</feature>
<evidence type="ECO:0000256" key="2">
    <source>
        <dbReference type="SAM" id="SignalP"/>
    </source>
</evidence>
<keyword evidence="4" id="KW-1185">Reference proteome</keyword>
<keyword evidence="2" id="KW-0732">Signal</keyword>
<feature type="compositionally biased region" description="Polar residues" evidence="1">
    <location>
        <begin position="50"/>
        <end position="61"/>
    </location>
</feature>
<evidence type="ECO:0000313" key="4">
    <source>
        <dbReference type="Proteomes" id="UP000799779"/>
    </source>
</evidence>
<sequence length="355" mass="39978">MRTAIHLALYAGLLISLHSSARALTISHTLPLNSQDLTVDDSNLDHLQDLNFSPQNSSANKTHPDPRKRWNDNGPRTSDDDWDRLKCKGSKLLTMMQSDDHEAGQLFDPPMDVAASRWTDFPASFEHWGYSTREEKAFCDMDETDYGVQRALRGLGASTKREDWVCYEVSHGDRTNGAPNLNDQTYKIGDRVYRVTGAYAAIAINKKDGILIFRQRYSPWYASRERNPPVPASDIPDLKQASDLTWGLWQMHASGAKLRYIFAWEIKNDDTRAAVRRAIKTKGANNILKEYPGQLHNMEDESALALLGTPNGVGTAYFLIQHKAALGNARVSKVRIFKAEIENEVPEASLIFRVD</sequence>
<feature type="chain" id="PRO_5025617754" evidence="2">
    <location>
        <begin position="24"/>
        <end position="355"/>
    </location>
</feature>
<gene>
    <name evidence="3" type="ORF">P154DRAFT_559633</name>
</gene>
<accession>A0A6A5X1T9</accession>
<organism evidence="3 4">
    <name type="scientific">Amniculicola lignicola CBS 123094</name>
    <dbReference type="NCBI Taxonomy" id="1392246"/>
    <lineage>
        <taxon>Eukaryota</taxon>
        <taxon>Fungi</taxon>
        <taxon>Dikarya</taxon>
        <taxon>Ascomycota</taxon>
        <taxon>Pezizomycotina</taxon>
        <taxon>Dothideomycetes</taxon>
        <taxon>Pleosporomycetidae</taxon>
        <taxon>Pleosporales</taxon>
        <taxon>Amniculicolaceae</taxon>
        <taxon>Amniculicola</taxon>
    </lineage>
</organism>
<reference evidence="3" key="1">
    <citation type="journal article" date="2020" name="Stud. Mycol.">
        <title>101 Dothideomycetes genomes: a test case for predicting lifestyles and emergence of pathogens.</title>
        <authorList>
            <person name="Haridas S."/>
            <person name="Albert R."/>
            <person name="Binder M."/>
            <person name="Bloem J."/>
            <person name="Labutti K."/>
            <person name="Salamov A."/>
            <person name="Andreopoulos B."/>
            <person name="Baker S."/>
            <person name="Barry K."/>
            <person name="Bills G."/>
            <person name="Bluhm B."/>
            <person name="Cannon C."/>
            <person name="Castanera R."/>
            <person name="Culley D."/>
            <person name="Daum C."/>
            <person name="Ezra D."/>
            <person name="Gonzalez J."/>
            <person name="Henrissat B."/>
            <person name="Kuo A."/>
            <person name="Liang C."/>
            <person name="Lipzen A."/>
            <person name="Lutzoni F."/>
            <person name="Magnuson J."/>
            <person name="Mondo S."/>
            <person name="Nolan M."/>
            <person name="Ohm R."/>
            <person name="Pangilinan J."/>
            <person name="Park H.-J."/>
            <person name="Ramirez L."/>
            <person name="Alfaro M."/>
            <person name="Sun H."/>
            <person name="Tritt A."/>
            <person name="Yoshinaga Y."/>
            <person name="Zwiers L.-H."/>
            <person name="Turgeon B."/>
            <person name="Goodwin S."/>
            <person name="Spatafora J."/>
            <person name="Crous P."/>
            <person name="Grigoriev I."/>
        </authorList>
    </citation>
    <scope>NUCLEOTIDE SEQUENCE</scope>
    <source>
        <strain evidence="3">CBS 123094</strain>
    </source>
</reference>
<dbReference type="EMBL" id="ML977561">
    <property type="protein sequence ID" value="KAF2005965.1"/>
    <property type="molecule type" value="Genomic_DNA"/>
</dbReference>
<feature type="signal peptide" evidence="2">
    <location>
        <begin position="1"/>
        <end position="23"/>
    </location>
</feature>
<dbReference type="Proteomes" id="UP000799779">
    <property type="component" value="Unassembled WGS sequence"/>
</dbReference>
<protein>
    <submittedName>
        <fullName evidence="3">Uncharacterized protein</fullName>
    </submittedName>
</protein>
<feature type="compositionally biased region" description="Basic and acidic residues" evidence="1">
    <location>
        <begin position="62"/>
        <end position="82"/>
    </location>
</feature>
<proteinExistence type="predicted"/>
<evidence type="ECO:0000256" key="1">
    <source>
        <dbReference type="SAM" id="MobiDB-lite"/>
    </source>
</evidence>
<dbReference type="OrthoDB" id="5337308at2759"/>
<name>A0A6A5X1T9_9PLEO</name>
<dbReference type="AlphaFoldDB" id="A0A6A5X1T9"/>
<evidence type="ECO:0000313" key="3">
    <source>
        <dbReference type="EMBL" id="KAF2005965.1"/>
    </source>
</evidence>